<evidence type="ECO:0000313" key="3">
    <source>
        <dbReference type="Proteomes" id="UP001642464"/>
    </source>
</evidence>
<evidence type="ECO:0000313" key="2">
    <source>
        <dbReference type="EMBL" id="CAK9002116.1"/>
    </source>
</evidence>
<feature type="region of interest" description="Disordered" evidence="1">
    <location>
        <begin position="1"/>
        <end position="37"/>
    </location>
</feature>
<name>A0ABP0IHP1_9DINO</name>
<reference evidence="2 3" key="1">
    <citation type="submission" date="2024-02" db="EMBL/GenBank/DDBJ databases">
        <authorList>
            <person name="Chen Y."/>
            <person name="Shah S."/>
            <person name="Dougan E. K."/>
            <person name="Thang M."/>
            <person name="Chan C."/>
        </authorList>
    </citation>
    <scope>NUCLEOTIDE SEQUENCE [LARGE SCALE GENOMIC DNA]</scope>
</reference>
<evidence type="ECO:0000256" key="1">
    <source>
        <dbReference type="SAM" id="MobiDB-lite"/>
    </source>
</evidence>
<keyword evidence="3" id="KW-1185">Reference proteome</keyword>
<comment type="caution">
    <text evidence="2">The sequence shown here is derived from an EMBL/GenBank/DDBJ whole genome shotgun (WGS) entry which is preliminary data.</text>
</comment>
<protein>
    <submittedName>
        <fullName evidence="2">Uncharacterized protein</fullName>
    </submittedName>
</protein>
<organism evidence="2 3">
    <name type="scientific">Durusdinium trenchii</name>
    <dbReference type="NCBI Taxonomy" id="1381693"/>
    <lineage>
        <taxon>Eukaryota</taxon>
        <taxon>Sar</taxon>
        <taxon>Alveolata</taxon>
        <taxon>Dinophyceae</taxon>
        <taxon>Suessiales</taxon>
        <taxon>Symbiodiniaceae</taxon>
        <taxon>Durusdinium</taxon>
    </lineage>
</organism>
<dbReference type="Proteomes" id="UP001642464">
    <property type="component" value="Unassembled WGS sequence"/>
</dbReference>
<dbReference type="EMBL" id="CAXAMM010004014">
    <property type="protein sequence ID" value="CAK9002116.1"/>
    <property type="molecule type" value="Genomic_DNA"/>
</dbReference>
<sequence length="1076" mass="119276">MAVTPFRAKAEERAAKIKKDEDSSPEPSAKRPCNTHEKQLAKLPKGDLETDLLNYAASFRSSNNEGAHPAALMTELYGSAATDANVLHCQQLDGWYSEYATSIRNMPYLYKKPEQVAFDLLEVERSFKNISLSFRGSERQPPSSLQLALRFSKLIETKAREGEHPQDWTTEQRLQSIVQEFNESSGLQAKHRIEDERYKAVLNLLSGSCEEARIVIRHHLDSHKWHQSAFSTEQFKGTRWMLTAAPKAASCPSELRKCLTVTPASQVLHMKLVVKTFLDGTRRLRASARGKARLSSGQFDAMCDFACAYSYVWEEARLTSTWDAEKEAAMEKAFFQRDYSADIEAAVTAKMSTWKPQHLALWVDMVEPPKAPLSIPSAAELVEIEDQSQAARFREIRAKLSQDVADMTTFNSKNAEIERRGHVVSVMHEKAQMAVGKQLCETFMEKSCRISLVTKKDGFDLGLDNAVRAAAAAAKVDSKDVDTILYFDCTKLGVLSQAEVNLVGEYADKVLSKNPARQGLGSVLLLIPPLLCGSESVGSLRSDLRFCASHLWQRQSLPFAKFPKALDEKNFVVPGEGFLCHESRRSLSDLQETSQWMGGQAVPTALLEALTGDRKSYHAAVVVHPTTYDSCVELAAVKAGFIVLSSTGNNMAFNCSKEIMKTHLLEAWKNSRAPMNSVLPRYRKAPPPEEMPAVPQKPELRICQLSDGRLIIPRDIRQAFLTCPVWGPEWRDLLKAFDADWGVAVPSGPSTPSPSGPVSQSNEKKEEVKDEDGFWAKHFADSFKTLEALKAKFGSDLTEMAGPEQAVSFALVPGPALYIVGKEAVQLKESAGSPLVCHGAGTWLLGAKAEKYRADNPGRGIPCAWSSDEVLVVVEERGCCSLSLEVVNFLLSISCLHLFCCHDSMTMQEDQVDGPIQTLRQALQGFEKKGHVDYTLGGHQCSRPPGVQQGKAEDSFSIKPDPDNLLIWKPNMVAAKSLKAANVASSFTWPLLEASPLRLVTRPDCFFAARFTCFGTCSQLSFGLAWAYVSSAPLSWFCEVWRLRYWQNEKCVAAAKPLYFLPSDLTLEKGACQRVI</sequence>
<accession>A0ABP0IHP1</accession>
<gene>
    <name evidence="2" type="ORF">SCF082_LOCUS7201</name>
</gene>
<feature type="region of interest" description="Disordered" evidence="1">
    <location>
        <begin position="745"/>
        <end position="770"/>
    </location>
</feature>
<feature type="compositionally biased region" description="Basic and acidic residues" evidence="1">
    <location>
        <begin position="8"/>
        <end position="22"/>
    </location>
</feature>
<proteinExistence type="predicted"/>